<sequence length="408" mass="44693">MSSHSIPLSLSTRRLLIWLVGVSFVLFQFFLQLSSGVIIGAIMVEMKLSALMAGFLSSSFYYVYTSLQIPVGILFDRANPRFLLTINALLCSLGCFLFAQSEQLWALVLSRLLIGAGSSFAFVGLSHLLREHFPIRQFAFMIGLSETLGFLMTMLGMISLGGLITHWGWRFFIHGAAIGGLLIACCCWQFIPPKRGQAIKLSQLKPLLIILKSPKAWFNGLFVGLSFTVITVFGALWAIPFLQIKLGLSLKEASLVDAFVFLGAAVSCPLFGYLAGYFQRRTPLMLFSCLSTALFLGITLFMPIHSSVSMAFLMFLIGVCCGAYMLSYSIANELAPQDTLSTCTGFTNTLAMLTAPLLQPLVGYFLDFLRGTRDAYTLADYQWALILVPCGLLIAAGLALLLPDKHGV</sequence>
<feature type="transmembrane region" description="Helical" evidence="25">
    <location>
        <begin position="82"/>
        <end position="99"/>
    </location>
</feature>
<comment type="function">
    <text evidence="23">Lysosomal dipeptide uniporter that selectively exports lysine, arginine or histidine-containing dipeptides with a net positive charge from the lysosome lumen into the cytosol. Could play a role in a specific type of protein O-glycosylation indirectly regulating macrophages migration and tissue invasion. Also essential for liver homeostasis.</text>
</comment>
<comment type="catalytic activity">
    <reaction evidence="20">
        <text>L-lysyl-glycine(out) = L-lysyl-glycine(in)</text>
        <dbReference type="Rhea" id="RHEA:79407"/>
        <dbReference type="ChEBI" id="CHEBI:191202"/>
    </reaction>
</comment>
<keyword evidence="4 25" id="KW-0812">Transmembrane</keyword>
<evidence type="ECO:0000256" key="25">
    <source>
        <dbReference type="SAM" id="Phobius"/>
    </source>
</evidence>
<evidence type="ECO:0000256" key="3">
    <source>
        <dbReference type="ARBA" id="ARBA00022448"/>
    </source>
</evidence>
<comment type="catalytic activity">
    <reaction evidence="16">
        <text>L-lysyl-L-lysine(out) = L-lysyl-L-lysine(in)</text>
        <dbReference type="Rhea" id="RHEA:79403"/>
        <dbReference type="ChEBI" id="CHEBI:229956"/>
    </reaction>
</comment>
<comment type="subcellular location">
    <subcellularLocation>
        <location evidence="1">Lysosome membrane</location>
        <topology evidence="1">Multi-pass membrane protein</topology>
    </subcellularLocation>
</comment>
<feature type="transmembrane region" description="Helical" evidence="25">
    <location>
        <begin position="171"/>
        <end position="191"/>
    </location>
</feature>
<dbReference type="SUPFAM" id="SSF103473">
    <property type="entry name" value="MFS general substrate transporter"/>
    <property type="match status" value="1"/>
</dbReference>
<dbReference type="InterPro" id="IPR011701">
    <property type="entry name" value="MFS"/>
</dbReference>
<evidence type="ECO:0000256" key="6">
    <source>
        <dbReference type="ARBA" id="ARBA00023136"/>
    </source>
</evidence>
<feature type="transmembrane region" description="Helical" evidence="25">
    <location>
        <begin position="105"/>
        <end position="126"/>
    </location>
</feature>
<gene>
    <name evidence="27" type="ORF">Lery_0060</name>
</gene>
<dbReference type="InterPro" id="IPR020846">
    <property type="entry name" value="MFS_dom"/>
</dbReference>
<feature type="transmembrane region" description="Helical" evidence="25">
    <location>
        <begin position="138"/>
        <end position="165"/>
    </location>
</feature>
<dbReference type="GO" id="GO:0022857">
    <property type="term" value="F:transmembrane transporter activity"/>
    <property type="evidence" value="ECO:0007669"/>
    <property type="project" value="InterPro"/>
</dbReference>
<dbReference type="STRING" id="448.Lery_0060"/>
<comment type="catalytic activity">
    <reaction evidence="15">
        <text>L-arginyl-L-alpha-amino acid(out) = L-arginyl-L-alpha-amino acid(in)</text>
        <dbReference type="Rhea" id="RHEA:79371"/>
        <dbReference type="ChEBI" id="CHEBI:84315"/>
    </reaction>
</comment>
<feature type="transmembrane region" description="Helical" evidence="25">
    <location>
        <begin position="15"/>
        <end position="44"/>
    </location>
</feature>
<evidence type="ECO:0000256" key="14">
    <source>
        <dbReference type="ARBA" id="ARBA00044898"/>
    </source>
</evidence>
<evidence type="ECO:0000256" key="1">
    <source>
        <dbReference type="ARBA" id="ARBA00004155"/>
    </source>
</evidence>
<accession>A0A0W0TWW2</accession>
<evidence type="ECO:0000259" key="26">
    <source>
        <dbReference type="PROSITE" id="PS50850"/>
    </source>
</evidence>
<keyword evidence="6 25" id="KW-0472">Membrane</keyword>
<evidence type="ECO:0000256" key="13">
    <source>
        <dbReference type="ARBA" id="ARBA00044893"/>
    </source>
</evidence>
<dbReference type="PANTHER" id="PTHR23512">
    <property type="entry name" value="MAJOR FACILITATOR SUPERFAMILY DOMAIN-CONTAINING PROTEIN 1"/>
    <property type="match status" value="1"/>
</dbReference>
<feature type="transmembrane region" description="Helical" evidence="25">
    <location>
        <begin position="343"/>
        <end position="366"/>
    </location>
</feature>
<evidence type="ECO:0000256" key="7">
    <source>
        <dbReference type="ARBA" id="ARBA00023228"/>
    </source>
</evidence>
<feature type="transmembrane region" description="Helical" evidence="25">
    <location>
        <begin position="310"/>
        <end position="331"/>
    </location>
</feature>
<organism evidence="27 28">
    <name type="scientific">Legionella erythra</name>
    <dbReference type="NCBI Taxonomy" id="448"/>
    <lineage>
        <taxon>Bacteria</taxon>
        <taxon>Pseudomonadati</taxon>
        <taxon>Pseudomonadota</taxon>
        <taxon>Gammaproteobacteria</taxon>
        <taxon>Legionellales</taxon>
        <taxon>Legionellaceae</taxon>
        <taxon>Legionella</taxon>
    </lineage>
</organism>
<reference evidence="27 28" key="1">
    <citation type="submission" date="2015-11" db="EMBL/GenBank/DDBJ databases">
        <title>Genomic analysis of 38 Legionella species identifies large and diverse effector repertoires.</title>
        <authorList>
            <person name="Burstein D."/>
            <person name="Amaro F."/>
            <person name="Zusman T."/>
            <person name="Lifshitz Z."/>
            <person name="Cohen O."/>
            <person name="Gilbert J.A."/>
            <person name="Pupko T."/>
            <person name="Shuman H.A."/>
            <person name="Segal G."/>
        </authorList>
    </citation>
    <scope>NUCLEOTIDE SEQUENCE [LARGE SCALE GENOMIC DNA]</scope>
    <source>
        <strain evidence="27 28">SE-32A-C8</strain>
    </source>
</reference>
<keyword evidence="5 25" id="KW-1133">Transmembrane helix</keyword>
<comment type="similarity">
    <text evidence="2">Belongs to the major facilitator superfamily.</text>
</comment>
<comment type="catalytic activity">
    <reaction evidence="8">
        <text>L-lysyl-L-alanine(out) = L-lysyl-L-alanine(in)</text>
        <dbReference type="Rhea" id="RHEA:79399"/>
        <dbReference type="ChEBI" id="CHEBI:229954"/>
    </reaction>
</comment>
<evidence type="ECO:0000256" key="11">
    <source>
        <dbReference type="ARBA" id="ARBA00044884"/>
    </source>
</evidence>
<dbReference type="GO" id="GO:0005765">
    <property type="term" value="C:lysosomal membrane"/>
    <property type="evidence" value="ECO:0007669"/>
    <property type="project" value="UniProtKB-SubCell"/>
</dbReference>
<comment type="catalytic activity">
    <reaction evidence="18">
        <text>L-histidyl-L-alpha-amino acid(out) = L-histidyl-L-alpha-amino acid(in)</text>
        <dbReference type="Rhea" id="RHEA:79379"/>
        <dbReference type="ChEBI" id="CHEBI:229964"/>
    </reaction>
</comment>
<evidence type="ECO:0000256" key="12">
    <source>
        <dbReference type="ARBA" id="ARBA00044891"/>
    </source>
</evidence>
<evidence type="ECO:0000256" key="2">
    <source>
        <dbReference type="ARBA" id="ARBA00008335"/>
    </source>
</evidence>
<keyword evidence="7" id="KW-0458">Lysosome</keyword>
<comment type="catalytic activity">
    <reaction evidence="14">
        <text>L-aspartyl-L-lysine(out) = L-aspartyl-L-lysine(in)</text>
        <dbReference type="Rhea" id="RHEA:79411"/>
        <dbReference type="ChEBI" id="CHEBI:229953"/>
    </reaction>
</comment>
<comment type="subunit">
    <text evidence="24">Homodimer. Interacts with lysosomal protein GLMP (via lumenal domain); the interaction starts while both proteins are still in the endoplasmic reticulum and is required for stabilization of MFSD1 in lysosomes but has no direct effect on its targeting to lysosomes or transporter activity.</text>
</comment>
<evidence type="ECO:0000256" key="22">
    <source>
        <dbReference type="ARBA" id="ARBA00045018"/>
    </source>
</evidence>
<evidence type="ECO:0000256" key="16">
    <source>
        <dbReference type="ARBA" id="ARBA00044900"/>
    </source>
</evidence>
<dbReference type="Gene3D" id="1.20.1250.20">
    <property type="entry name" value="MFS general substrate transporter like domains"/>
    <property type="match status" value="2"/>
</dbReference>
<evidence type="ECO:0000256" key="24">
    <source>
        <dbReference type="ARBA" id="ARBA00046376"/>
    </source>
</evidence>
<dbReference type="PANTHER" id="PTHR23512:SF3">
    <property type="entry name" value="MAJOR FACILITATOR SUPERFAMILY DOMAIN-CONTAINING PROTEIN 1"/>
    <property type="match status" value="1"/>
</dbReference>
<evidence type="ECO:0000256" key="18">
    <source>
        <dbReference type="ARBA" id="ARBA00044912"/>
    </source>
</evidence>
<evidence type="ECO:0000256" key="23">
    <source>
        <dbReference type="ARBA" id="ARBA00045709"/>
    </source>
</evidence>
<keyword evidence="28" id="KW-1185">Reference proteome</keyword>
<feature type="domain" description="Major facilitator superfamily (MFS) profile" evidence="26">
    <location>
        <begin position="16"/>
        <end position="407"/>
    </location>
</feature>
<feature type="transmembrane region" description="Helical" evidence="25">
    <location>
        <begin position="216"/>
        <end position="239"/>
    </location>
</feature>
<proteinExistence type="inferred from homology"/>
<comment type="catalytic activity">
    <reaction evidence="9">
        <text>L-histidyl-glycine(out) = L-histidyl-glycine(in)</text>
        <dbReference type="Rhea" id="RHEA:79395"/>
        <dbReference type="ChEBI" id="CHEBI:229957"/>
    </reaction>
</comment>
<evidence type="ECO:0000256" key="4">
    <source>
        <dbReference type="ARBA" id="ARBA00022692"/>
    </source>
</evidence>
<evidence type="ECO:0000256" key="17">
    <source>
        <dbReference type="ARBA" id="ARBA00044903"/>
    </source>
</evidence>
<evidence type="ECO:0000256" key="8">
    <source>
        <dbReference type="ARBA" id="ARBA00044876"/>
    </source>
</evidence>
<dbReference type="RefSeq" id="WP_082657079.1">
    <property type="nucleotide sequence ID" value="NZ_CAAAHY010000004.1"/>
</dbReference>
<protein>
    <recommendedName>
        <fullName evidence="21">Lysosomal dipeptide transporter MFSD1</fullName>
    </recommendedName>
    <alternativeName>
        <fullName evidence="22">Major facilitator superfamily domain-containing protein 1</fullName>
    </alternativeName>
</protein>
<dbReference type="PATRIC" id="fig|448.7.peg.61"/>
<evidence type="ECO:0000313" key="27">
    <source>
        <dbReference type="EMBL" id="KTC99950.1"/>
    </source>
</evidence>
<feature type="transmembrane region" description="Helical" evidence="25">
    <location>
        <begin position="50"/>
        <end position="75"/>
    </location>
</feature>
<feature type="transmembrane region" description="Helical" evidence="25">
    <location>
        <begin position="259"/>
        <end position="277"/>
    </location>
</feature>
<dbReference type="PROSITE" id="PS50850">
    <property type="entry name" value="MFS"/>
    <property type="match status" value="1"/>
</dbReference>
<evidence type="ECO:0000313" key="28">
    <source>
        <dbReference type="Proteomes" id="UP000054773"/>
    </source>
</evidence>
<dbReference type="OrthoDB" id="5620971at2"/>
<comment type="caution">
    <text evidence="27">The sequence shown here is derived from an EMBL/GenBank/DDBJ whole genome shotgun (WGS) entry which is preliminary data.</text>
</comment>
<dbReference type="EMBL" id="LNYA01000001">
    <property type="protein sequence ID" value="KTC99950.1"/>
    <property type="molecule type" value="Genomic_DNA"/>
</dbReference>
<feature type="transmembrane region" description="Helical" evidence="25">
    <location>
        <begin position="284"/>
        <end position="304"/>
    </location>
</feature>
<comment type="catalytic activity">
    <reaction evidence="13">
        <text>L-alpha-aminoacyl-L-lysine(out) = L-alpha-aminoacyl-L-lysine(in)</text>
        <dbReference type="Rhea" id="RHEA:79383"/>
        <dbReference type="ChEBI" id="CHEBI:229966"/>
    </reaction>
</comment>
<comment type="catalytic activity">
    <reaction evidence="12">
        <text>L-lysyl-L-alpha-amino acid(out) = L-lysyl-L-alpha-amino acid(in)</text>
        <dbReference type="Rhea" id="RHEA:79387"/>
        <dbReference type="ChEBI" id="CHEBI:229965"/>
    </reaction>
</comment>
<keyword evidence="3" id="KW-0813">Transport</keyword>
<evidence type="ECO:0000256" key="21">
    <source>
        <dbReference type="ARBA" id="ARBA00044985"/>
    </source>
</evidence>
<dbReference type="Proteomes" id="UP000054773">
    <property type="component" value="Unassembled WGS sequence"/>
</dbReference>
<evidence type="ECO:0000256" key="10">
    <source>
        <dbReference type="ARBA" id="ARBA00044881"/>
    </source>
</evidence>
<comment type="catalytic activity">
    <reaction evidence="10">
        <text>L-alpha-aminoacyl-L-arginine(out) = L-alpha-aminoacyl-L-arginine(in)</text>
        <dbReference type="Rhea" id="RHEA:79367"/>
        <dbReference type="ChEBI" id="CHEBI:229968"/>
    </reaction>
</comment>
<evidence type="ECO:0000256" key="19">
    <source>
        <dbReference type="ARBA" id="ARBA00044919"/>
    </source>
</evidence>
<comment type="catalytic activity">
    <reaction evidence="19">
        <text>L-alanyl-L-lysine(out) = L-alanyl-L-lysine(in)</text>
        <dbReference type="Rhea" id="RHEA:79415"/>
        <dbReference type="ChEBI" id="CHEBI:192470"/>
    </reaction>
</comment>
<evidence type="ECO:0000256" key="5">
    <source>
        <dbReference type="ARBA" id="ARBA00022989"/>
    </source>
</evidence>
<evidence type="ECO:0000256" key="20">
    <source>
        <dbReference type="ARBA" id="ARBA00044924"/>
    </source>
</evidence>
<comment type="catalytic activity">
    <reaction evidence="17">
        <text>L-arginyl-glycine(out) = L-arginyl-glycine(in)</text>
        <dbReference type="Rhea" id="RHEA:79391"/>
        <dbReference type="ChEBI" id="CHEBI:229955"/>
    </reaction>
</comment>
<comment type="catalytic activity">
    <reaction evidence="11">
        <text>L-alpha-aminoacyl-L-histidine(out) = L-alpha-aminoacyl-L-histidine(in)</text>
        <dbReference type="Rhea" id="RHEA:79375"/>
        <dbReference type="ChEBI" id="CHEBI:229967"/>
    </reaction>
</comment>
<feature type="transmembrane region" description="Helical" evidence="25">
    <location>
        <begin position="381"/>
        <end position="402"/>
    </location>
</feature>
<name>A0A0W0TWW2_LEGER</name>
<dbReference type="InterPro" id="IPR052187">
    <property type="entry name" value="MFSD1"/>
</dbReference>
<dbReference type="InterPro" id="IPR036259">
    <property type="entry name" value="MFS_trans_sf"/>
</dbReference>
<evidence type="ECO:0000256" key="9">
    <source>
        <dbReference type="ARBA" id="ARBA00044878"/>
    </source>
</evidence>
<dbReference type="AlphaFoldDB" id="A0A0W0TWW2"/>
<dbReference type="Pfam" id="PF07690">
    <property type="entry name" value="MFS_1"/>
    <property type="match status" value="1"/>
</dbReference>
<evidence type="ECO:0000256" key="15">
    <source>
        <dbReference type="ARBA" id="ARBA00044899"/>
    </source>
</evidence>